<evidence type="ECO:0000256" key="6">
    <source>
        <dbReference type="ARBA" id="ARBA00022692"/>
    </source>
</evidence>
<feature type="transmembrane region" description="Helical" evidence="12">
    <location>
        <begin position="190"/>
        <end position="211"/>
    </location>
</feature>
<keyword evidence="5 12" id="KW-0762">Sugar transport</keyword>
<evidence type="ECO:0000313" key="13">
    <source>
        <dbReference type="EMBL" id="CAL4931043.1"/>
    </source>
</evidence>
<accession>A0ABC8XUL0</accession>
<evidence type="ECO:0000256" key="9">
    <source>
        <dbReference type="ARBA" id="ARBA00023136"/>
    </source>
</evidence>
<keyword evidence="4" id="KW-1003">Cell membrane</keyword>
<evidence type="ECO:0000256" key="11">
    <source>
        <dbReference type="ARBA" id="ARBA00038715"/>
    </source>
</evidence>
<dbReference type="GO" id="GO:0005886">
    <property type="term" value="C:plasma membrane"/>
    <property type="evidence" value="ECO:0007669"/>
    <property type="project" value="UniProtKB-SubCell"/>
</dbReference>
<evidence type="ECO:0000256" key="12">
    <source>
        <dbReference type="RuleBase" id="RU910715"/>
    </source>
</evidence>
<comment type="similarity">
    <text evidence="2 12">Belongs to the SWEET sugar transporter family.</text>
</comment>
<proteinExistence type="inferred from homology"/>
<evidence type="ECO:0000256" key="4">
    <source>
        <dbReference type="ARBA" id="ARBA00022475"/>
    </source>
</evidence>
<keyword evidence="8 12" id="KW-1133">Transmembrane helix</keyword>
<comment type="function">
    <text evidence="10">Mediates both low-affinity uptake and efflux of sugar across the plasma membrane.</text>
</comment>
<comment type="subcellular location">
    <subcellularLocation>
        <location evidence="1 12">Cell membrane</location>
        <topology evidence="1 12">Multi-pass membrane protein</topology>
    </subcellularLocation>
</comment>
<dbReference type="PANTHER" id="PTHR10791:SF222">
    <property type="entry name" value="BIDIRECTIONAL SUGAR TRANSPORTER SWEET15"/>
    <property type="match status" value="1"/>
</dbReference>
<evidence type="ECO:0000313" key="14">
    <source>
        <dbReference type="Proteomes" id="UP001497457"/>
    </source>
</evidence>
<keyword evidence="3 12" id="KW-0813">Transport</keyword>
<organism evidence="13 14">
    <name type="scientific">Urochloa decumbens</name>
    <dbReference type="NCBI Taxonomy" id="240449"/>
    <lineage>
        <taxon>Eukaryota</taxon>
        <taxon>Viridiplantae</taxon>
        <taxon>Streptophyta</taxon>
        <taxon>Embryophyta</taxon>
        <taxon>Tracheophyta</taxon>
        <taxon>Spermatophyta</taxon>
        <taxon>Magnoliopsida</taxon>
        <taxon>Liliopsida</taxon>
        <taxon>Poales</taxon>
        <taxon>Poaceae</taxon>
        <taxon>PACMAD clade</taxon>
        <taxon>Panicoideae</taxon>
        <taxon>Panicodae</taxon>
        <taxon>Paniceae</taxon>
        <taxon>Melinidinae</taxon>
        <taxon>Urochloa</taxon>
    </lineage>
</organism>
<feature type="transmembrane region" description="Helical" evidence="12">
    <location>
        <begin position="6"/>
        <end position="25"/>
    </location>
</feature>
<protein>
    <recommendedName>
        <fullName evidence="12">Bidirectional sugar transporter SWEET</fullName>
    </recommendedName>
</protein>
<comment type="function">
    <text evidence="12">Mediates both low-affinity uptake and efflux of sugar across the membrane.</text>
</comment>
<sequence length="316" mass="34395">MITVQHPLVFAVGILGNILSFLVTLAPVPTFYRVYKKKSTESFQSVPYVVALLSAMLWLYYALLSMDVLLLSINAIACVVESVYLAIYLVYAPRDAMVSTMKLLCIMNMGLFGAMVAILQFFVDGQRRVSIAGGVGAAFALAVFVAPLAIIRQVIRTKSVEFMPFWLSFFLTISAVAWFFYGLLLKDFFVAMPNVLGLLFGLAQMALYFMYRNPKKNGAVSEMQVVAQAAADAEKEHHQQQVPQPQAHVAVTLDNTADGEVATADNDADGASKDDAVVVDIMPPPLPAERAPPLPSLPLPPPAAVIIPQPRTVEVV</sequence>
<dbReference type="InterPro" id="IPR004316">
    <property type="entry name" value="SWEET_rpt"/>
</dbReference>
<evidence type="ECO:0000256" key="10">
    <source>
        <dbReference type="ARBA" id="ARBA00037238"/>
    </source>
</evidence>
<dbReference type="InterPro" id="IPR047664">
    <property type="entry name" value="SWEET"/>
</dbReference>
<evidence type="ECO:0000256" key="8">
    <source>
        <dbReference type="ARBA" id="ARBA00022989"/>
    </source>
</evidence>
<feature type="transmembrane region" description="Helical" evidence="12">
    <location>
        <begin position="69"/>
        <end position="91"/>
    </location>
</feature>
<dbReference type="PANTHER" id="PTHR10791">
    <property type="entry name" value="RAG1-ACTIVATING PROTEIN 1"/>
    <property type="match status" value="1"/>
</dbReference>
<evidence type="ECO:0000256" key="2">
    <source>
        <dbReference type="ARBA" id="ARBA00007809"/>
    </source>
</evidence>
<dbReference type="Gene3D" id="1.20.1280.290">
    <property type="match status" value="2"/>
</dbReference>
<keyword evidence="14" id="KW-1185">Reference proteome</keyword>
<keyword evidence="6 12" id="KW-0812">Transmembrane</keyword>
<comment type="subunit">
    <text evidence="11">Forms homooligomers and/or heterooligomers.</text>
</comment>
<dbReference type="EMBL" id="OZ075125">
    <property type="protein sequence ID" value="CAL4931043.1"/>
    <property type="molecule type" value="Genomic_DNA"/>
</dbReference>
<reference evidence="13 14" key="2">
    <citation type="submission" date="2024-10" db="EMBL/GenBank/DDBJ databases">
        <authorList>
            <person name="Ryan C."/>
        </authorList>
    </citation>
    <scope>NUCLEOTIDE SEQUENCE [LARGE SCALE GENOMIC DNA]</scope>
</reference>
<name>A0ABC8XUL0_9POAL</name>
<feature type="transmembrane region" description="Helical" evidence="12">
    <location>
        <begin position="163"/>
        <end position="184"/>
    </location>
</feature>
<dbReference type="FunFam" id="1.20.1280.290:FF:000033">
    <property type="entry name" value="Bidirectional sugar transporter SWEET"/>
    <property type="match status" value="1"/>
</dbReference>
<keyword evidence="7" id="KW-0677">Repeat</keyword>
<keyword evidence="9 12" id="KW-0472">Membrane</keyword>
<dbReference type="AlphaFoldDB" id="A0ABC8XUL0"/>
<dbReference type="Proteomes" id="UP001497457">
    <property type="component" value="Chromosome 15b"/>
</dbReference>
<gene>
    <name evidence="13" type="ORF">URODEC1_LOCUS26835</name>
</gene>
<feature type="transmembrane region" description="Helical" evidence="12">
    <location>
        <begin position="46"/>
        <end position="63"/>
    </location>
</feature>
<feature type="transmembrane region" description="Helical" evidence="12">
    <location>
        <begin position="103"/>
        <end position="123"/>
    </location>
</feature>
<evidence type="ECO:0000256" key="7">
    <source>
        <dbReference type="ARBA" id="ARBA00022737"/>
    </source>
</evidence>
<reference evidence="14" key="1">
    <citation type="submission" date="2024-06" db="EMBL/GenBank/DDBJ databases">
        <authorList>
            <person name="Ryan C."/>
        </authorList>
    </citation>
    <scope>NUCLEOTIDE SEQUENCE [LARGE SCALE GENOMIC DNA]</scope>
</reference>
<feature type="transmembrane region" description="Helical" evidence="12">
    <location>
        <begin position="129"/>
        <end position="151"/>
    </location>
</feature>
<dbReference type="FunFam" id="1.20.1280.290:FF:000001">
    <property type="entry name" value="Bidirectional sugar transporter SWEET"/>
    <property type="match status" value="1"/>
</dbReference>
<evidence type="ECO:0000256" key="3">
    <source>
        <dbReference type="ARBA" id="ARBA00022448"/>
    </source>
</evidence>
<dbReference type="Pfam" id="PF03083">
    <property type="entry name" value="MtN3_slv"/>
    <property type="match status" value="2"/>
</dbReference>
<evidence type="ECO:0000256" key="5">
    <source>
        <dbReference type="ARBA" id="ARBA00022597"/>
    </source>
</evidence>
<evidence type="ECO:0000256" key="1">
    <source>
        <dbReference type="ARBA" id="ARBA00004651"/>
    </source>
</evidence>